<keyword evidence="2" id="KW-0813">Transport</keyword>
<evidence type="ECO:0000313" key="8">
    <source>
        <dbReference type="Proteomes" id="UP000001631"/>
    </source>
</evidence>
<evidence type="ECO:0000256" key="4">
    <source>
        <dbReference type="ARBA" id="ARBA00022989"/>
    </source>
</evidence>
<evidence type="ECO:0000256" key="3">
    <source>
        <dbReference type="ARBA" id="ARBA00022692"/>
    </source>
</evidence>
<dbReference type="InParanoid" id="C0NZ82"/>
<organism evidence="7 8">
    <name type="scientific">Ajellomyces capsulatus (strain G186AR / H82 / ATCC MYA-2454 / RMSCC 2432)</name>
    <name type="common">Darling's disease fungus</name>
    <name type="synonym">Histoplasma capsulatum</name>
    <dbReference type="NCBI Taxonomy" id="447093"/>
    <lineage>
        <taxon>Eukaryota</taxon>
        <taxon>Fungi</taxon>
        <taxon>Dikarya</taxon>
        <taxon>Ascomycota</taxon>
        <taxon>Pezizomycotina</taxon>
        <taxon>Eurotiomycetes</taxon>
        <taxon>Eurotiomycetidae</taxon>
        <taxon>Onygenales</taxon>
        <taxon>Ajellomycetaceae</taxon>
        <taxon>Histoplasma</taxon>
    </lineage>
</organism>
<name>C0NZ82_AJECG</name>
<evidence type="ECO:0000256" key="6">
    <source>
        <dbReference type="SAM" id="Phobius"/>
    </source>
</evidence>
<dbReference type="EMBL" id="GG663378">
    <property type="protein sequence ID" value="EEH03130.1"/>
    <property type="molecule type" value="Genomic_DNA"/>
</dbReference>
<accession>C0NZ82</accession>
<evidence type="ECO:0008006" key="9">
    <source>
        <dbReference type="Google" id="ProtNLM"/>
    </source>
</evidence>
<keyword evidence="8" id="KW-1185">Reference proteome</keyword>
<evidence type="ECO:0000256" key="1">
    <source>
        <dbReference type="ARBA" id="ARBA00004141"/>
    </source>
</evidence>
<keyword evidence="4 6" id="KW-1133">Transmembrane helix</keyword>
<reference evidence="7" key="1">
    <citation type="submission" date="2009-02" db="EMBL/GenBank/DDBJ databases">
        <title>The Genome Sequence of Ajellomyces capsulatus strain G186AR.</title>
        <authorList>
            <consortium name="The Broad Institute Genome Sequencing Platform"/>
            <person name="Champion M."/>
            <person name="Cuomo C."/>
            <person name="Ma L.-J."/>
            <person name="Henn M.R."/>
            <person name="Sil A."/>
            <person name="Goldman B."/>
            <person name="Young S.K."/>
            <person name="Kodira C.D."/>
            <person name="Zeng Q."/>
            <person name="Koehrsen M."/>
            <person name="Alvarado L."/>
            <person name="Berlin A."/>
            <person name="Borenstein D."/>
            <person name="Chen Z."/>
            <person name="Engels R."/>
            <person name="Freedman E."/>
            <person name="Gellesch M."/>
            <person name="Goldberg J."/>
            <person name="Griggs A."/>
            <person name="Gujja S."/>
            <person name="Heiman D."/>
            <person name="Hepburn T."/>
            <person name="Howarth C."/>
            <person name="Jen D."/>
            <person name="Larson L."/>
            <person name="Lewis B."/>
            <person name="Mehta T."/>
            <person name="Park D."/>
            <person name="Pearson M."/>
            <person name="Roberts A."/>
            <person name="Saif S."/>
            <person name="Shea T."/>
            <person name="Shenoy N."/>
            <person name="Sisk P."/>
            <person name="Stolte C."/>
            <person name="Sykes S."/>
            <person name="Walk T."/>
            <person name="White J."/>
            <person name="Yandava C."/>
            <person name="Klein B."/>
            <person name="McEwen J.G."/>
            <person name="Puccia R."/>
            <person name="Goldman G.H."/>
            <person name="Felipe M.S."/>
            <person name="Nino-Vega G."/>
            <person name="San-Blas G."/>
            <person name="Taylor J."/>
            <person name="Mendoza L."/>
            <person name="Galagan J."/>
            <person name="Nusbaum C."/>
            <person name="Birren B."/>
        </authorList>
    </citation>
    <scope>NUCLEOTIDE SEQUENCE</scope>
    <source>
        <strain evidence="7">G186AR</strain>
    </source>
</reference>
<keyword evidence="3 6" id="KW-0812">Transmembrane</keyword>
<dbReference type="GeneID" id="69041478"/>
<evidence type="ECO:0000256" key="2">
    <source>
        <dbReference type="ARBA" id="ARBA00022448"/>
    </source>
</evidence>
<gene>
    <name evidence="7" type="ORF">HCBG_08462</name>
</gene>
<keyword evidence="5 6" id="KW-0472">Membrane</keyword>
<proteinExistence type="predicted"/>
<feature type="transmembrane region" description="Helical" evidence="6">
    <location>
        <begin position="38"/>
        <end position="59"/>
    </location>
</feature>
<dbReference type="Pfam" id="PF13520">
    <property type="entry name" value="AA_permease_2"/>
    <property type="match status" value="1"/>
</dbReference>
<dbReference type="STRING" id="447093.C0NZ82"/>
<feature type="transmembrane region" description="Helical" evidence="6">
    <location>
        <begin position="119"/>
        <end position="141"/>
    </location>
</feature>
<comment type="subcellular location">
    <subcellularLocation>
        <location evidence="1">Membrane</location>
        <topology evidence="1">Multi-pass membrane protein</topology>
    </subcellularLocation>
</comment>
<dbReference type="InterPro" id="IPR002293">
    <property type="entry name" value="AA/rel_permease1"/>
</dbReference>
<evidence type="ECO:0000313" key="7">
    <source>
        <dbReference type="EMBL" id="EEH03130.1"/>
    </source>
</evidence>
<dbReference type="PANTHER" id="PTHR45649:SF14">
    <property type="entry name" value="GABA PERMEASE"/>
    <property type="match status" value="1"/>
</dbReference>
<dbReference type="GO" id="GO:0022857">
    <property type="term" value="F:transmembrane transporter activity"/>
    <property type="evidence" value="ECO:0007669"/>
    <property type="project" value="InterPro"/>
</dbReference>
<dbReference type="HOGENOM" id="CLU_004495_4_4_1"/>
<evidence type="ECO:0000256" key="5">
    <source>
        <dbReference type="ARBA" id="ARBA00023136"/>
    </source>
</evidence>
<feature type="transmembrane region" description="Helical" evidence="6">
    <location>
        <begin position="147"/>
        <end position="168"/>
    </location>
</feature>
<protein>
    <recommendedName>
        <fullName evidence="9">Amino acid permease/ SLC12A domain-containing protein</fullName>
    </recommendedName>
</protein>
<feature type="transmembrane region" description="Helical" evidence="6">
    <location>
        <begin position="65"/>
        <end position="89"/>
    </location>
</feature>
<dbReference type="Proteomes" id="UP000001631">
    <property type="component" value="Unassembled WGS sequence"/>
</dbReference>
<dbReference type="RefSeq" id="XP_045283611.1">
    <property type="nucleotide sequence ID" value="XM_045435511.1"/>
</dbReference>
<dbReference type="AlphaFoldDB" id="C0NZ82"/>
<dbReference type="GO" id="GO:0016020">
    <property type="term" value="C:membrane"/>
    <property type="evidence" value="ECO:0007669"/>
    <property type="project" value="UniProtKB-SubCell"/>
</dbReference>
<dbReference type="PANTHER" id="PTHR45649">
    <property type="entry name" value="AMINO-ACID PERMEASE BAT1"/>
    <property type="match status" value="1"/>
</dbReference>
<sequence>MRQQLYTFNRVSNSIFAFARDGGLPYSNWICYVSPNKLISVNVIILTWIIGTIIALIPLEFTVAFLNILAISAAGLMSLYILCILCILARLCNRDFGPSPYGNLSHPPSFYSGHTPGNVLNVVAIMFLTCFLVAACSPSAPSPTPDAMAWASAAPGGTVIIALVAYVFRGRKSLGPDVKRVFDELETTTVPVQEKKL</sequence>